<accession>A0A2N9HEH8</accession>
<dbReference type="InterPro" id="IPR054722">
    <property type="entry name" value="PolX-like_BBD"/>
</dbReference>
<keyword evidence="1" id="KW-0645">Protease</keyword>
<dbReference type="Pfam" id="PF00704">
    <property type="entry name" value="Glyco_hydro_18"/>
    <property type="match status" value="1"/>
</dbReference>
<evidence type="ECO:0000313" key="7">
    <source>
        <dbReference type="EMBL" id="SPD10081.1"/>
    </source>
</evidence>
<dbReference type="PROSITE" id="PS01095">
    <property type="entry name" value="GH18_1"/>
    <property type="match status" value="1"/>
</dbReference>
<dbReference type="InterPro" id="IPR001579">
    <property type="entry name" value="Glyco_hydro_18_chit_AS"/>
</dbReference>
<dbReference type="InterPro" id="IPR057670">
    <property type="entry name" value="SH3_retrovirus"/>
</dbReference>
<reference evidence="7" key="1">
    <citation type="submission" date="2018-02" db="EMBL/GenBank/DDBJ databases">
        <authorList>
            <person name="Cohen D.B."/>
            <person name="Kent A.D."/>
        </authorList>
    </citation>
    <scope>NUCLEOTIDE SEQUENCE</scope>
</reference>
<name>A0A2N9HEH8_FAGSY</name>
<dbReference type="InterPro" id="IPR001223">
    <property type="entry name" value="Glyco_hydro18_cat"/>
</dbReference>
<dbReference type="GO" id="GO:0005975">
    <property type="term" value="P:carbohydrate metabolic process"/>
    <property type="evidence" value="ECO:0007669"/>
    <property type="project" value="InterPro"/>
</dbReference>
<dbReference type="PANTHER" id="PTHR46476">
    <property type="entry name" value="CHITINASE 2-LIKE"/>
    <property type="match status" value="1"/>
</dbReference>
<dbReference type="Pfam" id="PF07727">
    <property type="entry name" value="RVT_2"/>
    <property type="match status" value="1"/>
</dbReference>
<organism evidence="7">
    <name type="scientific">Fagus sylvatica</name>
    <name type="common">Beechnut</name>
    <dbReference type="NCBI Taxonomy" id="28930"/>
    <lineage>
        <taxon>Eukaryota</taxon>
        <taxon>Viridiplantae</taxon>
        <taxon>Streptophyta</taxon>
        <taxon>Embryophyta</taxon>
        <taxon>Tracheophyta</taxon>
        <taxon>Spermatophyta</taxon>
        <taxon>Magnoliopsida</taxon>
        <taxon>eudicotyledons</taxon>
        <taxon>Gunneridae</taxon>
        <taxon>Pentapetalae</taxon>
        <taxon>rosids</taxon>
        <taxon>fabids</taxon>
        <taxon>Fagales</taxon>
        <taxon>Fagaceae</taxon>
        <taxon>Fagus</taxon>
    </lineage>
</organism>
<dbReference type="InterPro" id="IPR001878">
    <property type="entry name" value="Znf_CCHC"/>
</dbReference>
<keyword evidence="2 4" id="KW-0378">Hydrolase</keyword>
<keyword evidence="1" id="KW-0064">Aspartyl protease</keyword>
<dbReference type="InterPro" id="IPR000677">
    <property type="entry name" value="Chitinase-like"/>
</dbReference>
<dbReference type="GO" id="GO:0004553">
    <property type="term" value="F:hydrolase activity, hydrolyzing O-glycosyl compounds"/>
    <property type="evidence" value="ECO:0007669"/>
    <property type="project" value="InterPro"/>
</dbReference>
<feature type="compositionally biased region" description="Pro residues" evidence="5">
    <location>
        <begin position="796"/>
        <end position="814"/>
    </location>
</feature>
<dbReference type="InterPro" id="IPR036875">
    <property type="entry name" value="Znf_CCHC_sf"/>
</dbReference>
<dbReference type="InterPro" id="IPR043502">
    <property type="entry name" value="DNA/RNA_pol_sf"/>
</dbReference>
<evidence type="ECO:0000256" key="4">
    <source>
        <dbReference type="RuleBase" id="RU000489"/>
    </source>
</evidence>
<dbReference type="PANTHER" id="PTHR46476:SF13">
    <property type="entry name" value="2, PUTATIVE, EXPRESSED-RELATED"/>
    <property type="match status" value="1"/>
</dbReference>
<dbReference type="Gene3D" id="4.10.60.10">
    <property type="entry name" value="Zinc finger, CCHC-type"/>
    <property type="match status" value="1"/>
</dbReference>
<dbReference type="SUPFAM" id="SSF56672">
    <property type="entry name" value="DNA/RNA polymerases"/>
    <property type="match status" value="1"/>
</dbReference>
<evidence type="ECO:0000256" key="1">
    <source>
        <dbReference type="ARBA" id="ARBA00022750"/>
    </source>
</evidence>
<dbReference type="SMART" id="SM00343">
    <property type="entry name" value="ZnF_C2HC"/>
    <property type="match status" value="2"/>
</dbReference>
<dbReference type="SUPFAM" id="SSF53098">
    <property type="entry name" value="Ribonuclease H-like"/>
    <property type="match status" value="1"/>
</dbReference>
<dbReference type="CDD" id="cd09272">
    <property type="entry name" value="RNase_HI_RT_Ty1"/>
    <property type="match status" value="1"/>
</dbReference>
<evidence type="ECO:0000259" key="6">
    <source>
        <dbReference type="PROSITE" id="PS51910"/>
    </source>
</evidence>
<dbReference type="InterPro" id="IPR017853">
    <property type="entry name" value="GH"/>
</dbReference>
<dbReference type="CDD" id="cd06544">
    <property type="entry name" value="GH18_narbonin"/>
    <property type="match status" value="1"/>
</dbReference>
<dbReference type="PRINTS" id="PR00551">
    <property type="entry name" value="2SGLOBULIN"/>
</dbReference>
<gene>
    <name evidence="7" type="ORF">FSB_LOCUS37963</name>
</gene>
<dbReference type="InterPro" id="IPR013103">
    <property type="entry name" value="RVT_2"/>
</dbReference>
<dbReference type="EMBL" id="OIVN01003290">
    <property type="protein sequence ID" value="SPD10081.1"/>
    <property type="molecule type" value="Genomic_DNA"/>
</dbReference>
<feature type="domain" description="GH18" evidence="6">
    <location>
        <begin position="1"/>
        <end position="251"/>
    </location>
</feature>
<proteinExistence type="predicted"/>
<evidence type="ECO:0000256" key="3">
    <source>
        <dbReference type="ARBA" id="ARBA00023295"/>
    </source>
</evidence>
<dbReference type="Pfam" id="PF25597">
    <property type="entry name" value="SH3_retrovirus"/>
    <property type="match status" value="1"/>
</dbReference>
<evidence type="ECO:0000256" key="2">
    <source>
        <dbReference type="ARBA" id="ARBA00022801"/>
    </source>
</evidence>
<dbReference type="InterPro" id="IPR012337">
    <property type="entry name" value="RNaseH-like_sf"/>
</dbReference>
<dbReference type="PROSITE" id="PS51910">
    <property type="entry name" value="GH18_2"/>
    <property type="match status" value="1"/>
</dbReference>
<feature type="region of interest" description="Disordered" evidence="5">
    <location>
        <begin position="788"/>
        <end position="821"/>
    </location>
</feature>
<dbReference type="GO" id="GO:0008270">
    <property type="term" value="F:zinc ion binding"/>
    <property type="evidence" value="ECO:0007669"/>
    <property type="project" value="InterPro"/>
</dbReference>
<dbReference type="Gene3D" id="3.20.20.80">
    <property type="entry name" value="Glycosidases"/>
    <property type="match status" value="1"/>
</dbReference>
<dbReference type="GO" id="GO:0003676">
    <property type="term" value="F:nucleic acid binding"/>
    <property type="evidence" value="ECO:0007669"/>
    <property type="project" value="InterPro"/>
</dbReference>
<keyword evidence="3 4" id="KW-0326">Glycosidase</keyword>
<dbReference type="Pfam" id="PF22936">
    <property type="entry name" value="Pol_BBD"/>
    <property type="match status" value="1"/>
</dbReference>
<dbReference type="SUPFAM" id="SSF57756">
    <property type="entry name" value="Retrovirus zinc finger-like domains"/>
    <property type="match status" value="1"/>
</dbReference>
<protein>
    <recommendedName>
        <fullName evidence="6">GH18 domain-containing protein</fullName>
    </recommendedName>
</protein>
<dbReference type="SUPFAM" id="SSF51445">
    <property type="entry name" value="(Trans)glycosidases"/>
    <property type="match status" value="1"/>
</dbReference>
<dbReference type="GO" id="GO:0004190">
    <property type="term" value="F:aspartic-type endopeptidase activity"/>
    <property type="evidence" value="ECO:0007669"/>
    <property type="project" value="UniProtKB-KW"/>
</dbReference>
<sequence length="1309" mass="145553">MFNSTSILAFAIDYTTSGTPSPTNGKFNIFWDSNNLSPSQVSSIKNAHSNVKVALSLGGDSVGNGLAYFSPSSIDSWVSNAVSSLTSIIKQYHLDGIDIDYEHFKADPDNFAECIGRLITTLKRNKVISFASIAPYYDDQVQKHYLALWRKYGQQIDYVNFQFYAYDKGTTVSQFLNYFKTQSSNYNGGKVLVSFSTDTSGGLKPANGFFDACRTLKNQQQLHGIFVWSADDSKAKDFPYEKQAQQLLANRNYRASLLLQLLPETSVHPMLPTALIVRARFPKPENCNAINLLTRRHAPRLSPANPPVLISAAAARLLRLSCASYPRIRLVKTNLHQKSRRQKTTHAPHAPVKLPACFCTLIHAPRPTVIAAHPSSSSKNGSKYCKNCYQQGHLLFECPTVQCRYCHKIGHIVYNCPTRPPKSGHSRTLPRPGNHFVVTAAKESFFAPSLSYVSVSELRSLVFSIVKQILSTSGKVSSAVSGNTWYFDYACCNHMSPDSQLFSSVIPTTHAPLIQTTNGSYISANHTGSVSTSTLSLSDTYLIPNLTLNLISVGQLCELGYDLWFGSSGCRVQDPRTNQVLGTGRRVGRMFELTSLHLPSTPTPPPSQEHLSKMVGLNANTCHILDSVRAFLISASCPERFWGEAALTTVYTINRLPSSALQNVTPFECLYGTPASYSSLRVFGCACFVLLQPHEHSKLEPRSRLCCFLGYEIEHKGYRCWDPISQRLRISRHVVFWEHTMFNSLSKFTTCSTPSFFTNPSLPLFPISPTDSPASPLAPPLVMDPVLDQTPDLPLTAPPADSPASPQEPAPPVDPVTDQTPLLPLRRSDRVRAPPAHLRDYSCFSAVLSLHEPHTYREACTNPLWQQVMTEELQALEKTHTWDLVDLPHGKSAIGCKWVYKIKTKSDGSIEQYKARLVAKGYAQEYEIDYEETFAHVARITSVRSLLAIAAVHQWPLFQMDVKNVFLNGDLTEEVYMQAPPDYSDCPDKVCLLRRALYGLKQAPRAWFAKFSSIVHQFGFSSSSHDTTLFIRRSDKGLEVSSDSTGYYLSQAKYASDLLSRAGLTDTKVVSTPLEMNARLTPLDGTPLSDATLYRQLVGSLVYLTVTRPDIAHAVHLVSQFLSAPHSTHYAAVLHILRYIKGTMFHGLHFSAHSTLDLCAYSDADWAGDPTDRRSTTGFCFFLGDSLISWRSKKQHIVSRFSTEAEHRALADTTSELLALRWLLEDMGVTHSSPTVIHCDNRSAIQIAHNDVFHERTKHIEIDCHLVRHHLSAGILHLLPVSSSDQTADIFTKTFPPGQDGFLEFEGGC</sequence>
<evidence type="ECO:0000256" key="5">
    <source>
        <dbReference type="SAM" id="MobiDB-lite"/>
    </source>
</evidence>